<reference evidence="1 2" key="1">
    <citation type="submission" date="2020-08" db="EMBL/GenBank/DDBJ databases">
        <title>The genome sequence of Novosphingobium flavum 4Y4.</title>
        <authorList>
            <person name="Liu Y."/>
        </authorList>
    </citation>
    <scope>NUCLEOTIDE SEQUENCE [LARGE SCALE GENOMIC DNA]</scope>
    <source>
        <strain evidence="1 2">4Y4</strain>
    </source>
</reference>
<evidence type="ECO:0000313" key="2">
    <source>
        <dbReference type="Proteomes" id="UP000520156"/>
    </source>
</evidence>
<evidence type="ECO:0000313" key="1">
    <source>
        <dbReference type="EMBL" id="MBC2653035.1"/>
    </source>
</evidence>
<sequence length="176" mass="18205">MTAPADRPEFSRTIDLRQITAAPVTLLADPAECAALAERFGLVALDRLEAVVTLVAEGDVVRASGRLQAAWTQPCAVSGDDLAQSADEALALRFVPEQDLPTTEAEIELTAEDCDDIPYRGSHFDLGEAVAQSLGLAIDPFACGPNAEAARQSAGILSEGAAGAFGALAGLKLGKD</sequence>
<accession>A0A7X1F9S0</accession>
<dbReference type="RefSeq" id="WP_185684419.1">
    <property type="nucleotide sequence ID" value="NZ_JACLAU010000032.1"/>
</dbReference>
<dbReference type="Proteomes" id="UP000520156">
    <property type="component" value="Unassembled WGS sequence"/>
</dbReference>
<proteinExistence type="predicted"/>
<dbReference type="Pfam" id="PF02620">
    <property type="entry name" value="YceD"/>
    <property type="match status" value="1"/>
</dbReference>
<gene>
    <name evidence="1" type="ORF">H7F49_15160</name>
</gene>
<keyword evidence="2" id="KW-1185">Reference proteome</keyword>
<dbReference type="InterPro" id="IPR003772">
    <property type="entry name" value="YceD"/>
</dbReference>
<dbReference type="EMBL" id="JACLAU010000032">
    <property type="protein sequence ID" value="MBC2653035.1"/>
    <property type="molecule type" value="Genomic_DNA"/>
</dbReference>
<dbReference type="AlphaFoldDB" id="A0A7X1F9S0"/>
<name>A0A7X1F9S0_9SPHN</name>
<protein>
    <submittedName>
        <fullName evidence="1">DUF177 domain-containing protein</fullName>
    </submittedName>
</protein>
<organism evidence="1 2">
    <name type="scientific">Novosphingobium aerophilum</name>
    <dbReference type="NCBI Taxonomy" id="2839843"/>
    <lineage>
        <taxon>Bacteria</taxon>
        <taxon>Pseudomonadati</taxon>
        <taxon>Pseudomonadota</taxon>
        <taxon>Alphaproteobacteria</taxon>
        <taxon>Sphingomonadales</taxon>
        <taxon>Sphingomonadaceae</taxon>
        <taxon>Novosphingobium</taxon>
    </lineage>
</organism>
<comment type="caution">
    <text evidence="1">The sequence shown here is derived from an EMBL/GenBank/DDBJ whole genome shotgun (WGS) entry which is preliminary data.</text>
</comment>